<name>A0A0U9HID6_9BACI</name>
<dbReference type="InterPro" id="IPR008272">
    <property type="entry name" value="HB-CoA_thioesterase_AS"/>
</dbReference>
<organism evidence="4 5">
    <name type="scientific">Oceanobacillus picturae</name>
    <dbReference type="NCBI Taxonomy" id="171693"/>
    <lineage>
        <taxon>Bacteria</taxon>
        <taxon>Bacillati</taxon>
        <taxon>Bacillota</taxon>
        <taxon>Bacilli</taxon>
        <taxon>Bacillales</taxon>
        <taxon>Bacillaceae</taxon>
        <taxon>Oceanobacillus</taxon>
    </lineage>
</organism>
<comment type="caution">
    <text evidence="4">The sequence shown here is derived from an EMBL/GenBank/DDBJ whole genome shotgun (WGS) entry which is preliminary data.</text>
</comment>
<keyword evidence="2 4" id="KW-0378">Hydrolase</keyword>
<dbReference type="EMBL" id="BBXV01000065">
    <property type="protein sequence ID" value="GAQ19748.1"/>
    <property type="molecule type" value="Genomic_DNA"/>
</dbReference>
<dbReference type="PANTHER" id="PTHR31793:SF27">
    <property type="entry name" value="NOVEL THIOESTERASE SUPERFAMILY DOMAIN AND SAPOSIN A-TYPE DOMAIN CONTAINING PROTEIN (0610012H03RIK)"/>
    <property type="match status" value="1"/>
</dbReference>
<gene>
    <name evidence="4" type="ORF">OPHB3_3732</name>
</gene>
<dbReference type="InterPro" id="IPR006684">
    <property type="entry name" value="YbgC/YbaW"/>
</dbReference>
<dbReference type="Pfam" id="PF03061">
    <property type="entry name" value="4HBT"/>
    <property type="match status" value="1"/>
</dbReference>
<accession>A0A0U9HID6</accession>
<evidence type="ECO:0000313" key="5">
    <source>
        <dbReference type="Proteomes" id="UP000052946"/>
    </source>
</evidence>
<reference evidence="5" key="1">
    <citation type="submission" date="2015-07" db="EMBL/GenBank/DDBJ databases">
        <title>Draft Genome Sequence of Oceanobacillus picturae Heshi-B3 that Was Isolated from Fermented Rice Bran with Aging Salted Mackerel, Which Was Named Heshiko as Traditional Fermented Seafood in Japan.</title>
        <authorList>
            <person name="Akuzawa S."/>
            <person name="Nakagawa J."/>
            <person name="Kanekatsu T."/>
            <person name="Kanesaki Y."/>
            <person name="Suzuki T."/>
        </authorList>
    </citation>
    <scope>NUCLEOTIDE SEQUENCE [LARGE SCALE GENOMIC DNA]</scope>
    <source>
        <strain evidence="5">Heshi-B3</strain>
    </source>
</reference>
<dbReference type="InterPro" id="IPR050563">
    <property type="entry name" value="4-hydroxybenzoyl-CoA_TE"/>
</dbReference>
<dbReference type="GO" id="GO:0047617">
    <property type="term" value="F:fatty acyl-CoA hydrolase activity"/>
    <property type="evidence" value="ECO:0007669"/>
    <property type="project" value="TreeGrafter"/>
</dbReference>
<dbReference type="Proteomes" id="UP000052946">
    <property type="component" value="Unassembled WGS sequence"/>
</dbReference>
<dbReference type="InterPro" id="IPR029069">
    <property type="entry name" value="HotDog_dom_sf"/>
</dbReference>
<dbReference type="PROSITE" id="PS01328">
    <property type="entry name" value="4HBCOA_THIOESTERASE"/>
    <property type="match status" value="1"/>
</dbReference>
<comment type="similarity">
    <text evidence="1">Belongs to the 4-hydroxybenzoyl-CoA thioesterase family.</text>
</comment>
<dbReference type="AlphaFoldDB" id="A0A0U9HID6"/>
<dbReference type="CDD" id="cd00586">
    <property type="entry name" value="4HBT"/>
    <property type="match status" value="1"/>
</dbReference>
<evidence type="ECO:0000313" key="4">
    <source>
        <dbReference type="EMBL" id="GAQ19748.1"/>
    </source>
</evidence>
<dbReference type="SUPFAM" id="SSF54637">
    <property type="entry name" value="Thioesterase/thiol ester dehydrase-isomerase"/>
    <property type="match status" value="1"/>
</dbReference>
<dbReference type="RefSeq" id="WP_058951292.1">
    <property type="nucleotide sequence ID" value="NZ_BBXV01000065.1"/>
</dbReference>
<dbReference type="PANTHER" id="PTHR31793">
    <property type="entry name" value="4-HYDROXYBENZOYL-COA THIOESTERASE FAMILY MEMBER"/>
    <property type="match status" value="1"/>
</dbReference>
<proteinExistence type="inferred from homology"/>
<dbReference type="PIRSF" id="PIRSF003230">
    <property type="entry name" value="YbgC"/>
    <property type="match status" value="1"/>
</dbReference>
<dbReference type="Gene3D" id="3.10.129.10">
    <property type="entry name" value="Hotdog Thioesterase"/>
    <property type="match status" value="1"/>
</dbReference>
<dbReference type="OrthoDB" id="9800856at2"/>
<protein>
    <submittedName>
        <fullName evidence="4">Acyl-CoA thioester hydrolase YbgC</fullName>
    </submittedName>
</protein>
<evidence type="ECO:0000256" key="2">
    <source>
        <dbReference type="ARBA" id="ARBA00022801"/>
    </source>
</evidence>
<dbReference type="NCBIfam" id="TIGR00051">
    <property type="entry name" value="YbgC/FadM family acyl-CoA thioesterase"/>
    <property type="match status" value="1"/>
</dbReference>
<evidence type="ECO:0000256" key="1">
    <source>
        <dbReference type="ARBA" id="ARBA00005953"/>
    </source>
</evidence>
<sequence>MKAWHKEVIRVHYKDTDQMGVVHHGNYVNLFEIGRTEWMRHAGIPYSKMEGMGLLLPVMDLNINYQKSAQYDDLLVIYTKVSNFSKVRLQFDYEARLIPNNDSPGEIADTPTGELLAKGSTVHMWVTRDWKPARIDRFAPEVYALFQEA</sequence>
<feature type="domain" description="Thioesterase" evidence="3">
    <location>
        <begin position="19"/>
        <end position="96"/>
    </location>
</feature>
<evidence type="ECO:0000259" key="3">
    <source>
        <dbReference type="Pfam" id="PF03061"/>
    </source>
</evidence>
<dbReference type="InterPro" id="IPR006683">
    <property type="entry name" value="Thioestr_dom"/>
</dbReference>
<reference evidence="4 5" key="2">
    <citation type="journal article" date="2016" name="Genome Announc.">
        <title>Draft Genome Sequence of Oceanobacillus picturae Heshi-B3, Isolated from Fermented Rice Bran in a Traditional Japanese Seafood Dish.</title>
        <authorList>
            <person name="Akuzawa S."/>
            <person name="Nagaoka J."/>
            <person name="Kanekatsu M."/>
            <person name="Kanesaki Y."/>
            <person name="Suzuki T."/>
        </authorList>
    </citation>
    <scope>NUCLEOTIDE SEQUENCE [LARGE SCALE GENOMIC DNA]</scope>
    <source>
        <strain evidence="4 5">Heshi-B3</strain>
    </source>
</reference>